<evidence type="ECO:0000313" key="2">
    <source>
        <dbReference type="Proteomes" id="UP000510621"/>
    </source>
</evidence>
<keyword evidence="2" id="KW-1185">Reference proteome</keyword>
<gene>
    <name evidence="1" type="ORF">HZT40_14790</name>
</gene>
<dbReference type="EMBL" id="CP059265">
    <property type="protein sequence ID" value="QLQ32643.1"/>
    <property type="molecule type" value="Genomic_DNA"/>
</dbReference>
<protein>
    <submittedName>
        <fullName evidence="1">DUF3969 family protein</fullName>
    </submittedName>
</protein>
<name>A0A7L6AUC7_9GAMM</name>
<dbReference type="AlphaFoldDB" id="A0A7L6AUC7"/>
<dbReference type="InterPro" id="IPR025083">
    <property type="entry name" value="DUF3969"/>
</dbReference>
<dbReference type="Proteomes" id="UP000510621">
    <property type="component" value="Chromosome"/>
</dbReference>
<proteinExistence type="predicted"/>
<evidence type="ECO:0000313" key="1">
    <source>
        <dbReference type="EMBL" id="QLQ32643.1"/>
    </source>
</evidence>
<dbReference type="KEGG" id="this:HZT40_14790"/>
<sequence>MALVDLIHEATELEDVADLLPNKIDSELSSFLNDALCLLEKNHFWSIG</sequence>
<dbReference type="Pfam" id="PF13108">
    <property type="entry name" value="DUF3969"/>
    <property type="match status" value="1"/>
</dbReference>
<organism evidence="1 2">
    <name type="scientific">Candidatus Thiothrix singaporensis</name>
    <dbReference type="NCBI Taxonomy" id="2799669"/>
    <lineage>
        <taxon>Bacteria</taxon>
        <taxon>Pseudomonadati</taxon>
        <taxon>Pseudomonadota</taxon>
        <taxon>Gammaproteobacteria</taxon>
        <taxon>Thiotrichales</taxon>
        <taxon>Thiotrichaceae</taxon>
        <taxon>Thiothrix</taxon>
    </lineage>
</organism>
<reference evidence="1" key="1">
    <citation type="submission" date="2020-06" db="EMBL/GenBank/DDBJ databases">
        <title>Analysis procedures for assessing recovery of high quality, complete, closed genomes from Nanopore long read metagenome sequencing.</title>
        <authorList>
            <person name="Bessarab I."/>
            <person name="Arumugam K."/>
            <person name="Haryono M."/>
            <person name="Liu X."/>
            <person name="Roy S."/>
            <person name="Zuniga-Montanez R.E."/>
            <person name="Qiu G."/>
            <person name="Drautz-Moses D.I."/>
            <person name="Law Y.Y."/>
            <person name="Wuertz S."/>
            <person name="Lauro F.M."/>
            <person name="Huson D.H."/>
            <person name="Williams R.B."/>
        </authorList>
    </citation>
    <scope>NUCLEOTIDE SEQUENCE [LARGE SCALE GENOMIC DNA]</scope>
    <source>
        <strain evidence="1">SSD2</strain>
    </source>
</reference>
<accession>A0A7L6AUC7</accession>